<reference evidence="11" key="2">
    <citation type="journal article" date="2023" name="Microbiol Resour">
        <title>Decontamination and Annotation of the Draft Genome Sequence of the Oomycete Lagenidium giganteum ARSEF 373.</title>
        <authorList>
            <person name="Morgan W.R."/>
            <person name="Tartar A."/>
        </authorList>
    </citation>
    <scope>NUCLEOTIDE SEQUENCE</scope>
    <source>
        <strain evidence="11">ARSEF 373</strain>
    </source>
</reference>
<feature type="region of interest" description="Disordered" evidence="8">
    <location>
        <begin position="312"/>
        <end position="339"/>
    </location>
</feature>
<keyword evidence="5" id="KW-0067">ATP-binding</keyword>
<sequence length="628" mass="68892">MKDTIVTIPSTPGAHEYHDMGAELLPLSIAWESISFDVEIKEPETKQLVTKEILKNVSGEAVPGELVVLMGPSGAGKSSLLDCISGRNTNCSGTVVVNGRPWTKAMVKHTCYVMQDDMFYANLTVLEHLTFQAHLRMGKSKTAAEREDRVRTVISELGLTKVTNTPIGSAVVKGLSGGQRKRLSFATELLTNPSLLFVDEPTSGLDSFMAETVVRQMRDLARRGRTVIATIHQPASDLFELFDRLYLLVDGATVYNGKASESIAYFAKQGLQCPSFMNPTDYFMKQLVVMDDQPEARQRVDNLVTAWAAHETHKSEPGRADAHVRQPVGGENESESSDSLGFGGQVAVLCKRNVMRMFRDVVGFRARIGSTLIVSIIAGLVSLQLDKNQKGIQDFTGAMFFLCTFQMMSTANPEFLSVPLEIPLILREHNGGIYHTLTWYLAKNVSELPMQLVFPMLFLLPAYFMIGFGGGASVFATFYFFMVLLCSAATGAGLMVACMAKRVDIAPVLGILILLPFLLFGGLFLNTDSTPVYFVWLQHISPIMYAFHGVMRAFWNSVDSIACKPDQRCSALSGAQVLEANSIPQGKMWRDALLLVVVNVGFRLVGAMVLFGRVTKKTSGAKSKVKSS</sequence>
<dbReference type="PROSITE" id="PS50893">
    <property type="entry name" value="ABC_TRANSPORTER_2"/>
    <property type="match status" value="1"/>
</dbReference>
<keyword evidence="12" id="KW-1185">Reference proteome</keyword>
<evidence type="ECO:0000256" key="3">
    <source>
        <dbReference type="ARBA" id="ARBA00022692"/>
    </source>
</evidence>
<evidence type="ECO:0000313" key="11">
    <source>
        <dbReference type="EMBL" id="DAZ93224.1"/>
    </source>
</evidence>
<dbReference type="InterPro" id="IPR050352">
    <property type="entry name" value="ABCG_transporters"/>
</dbReference>
<dbReference type="Pfam" id="PF19055">
    <property type="entry name" value="ABC2_membrane_7"/>
    <property type="match status" value="1"/>
</dbReference>
<keyword evidence="6 9" id="KW-1133">Transmembrane helix</keyword>
<proteinExistence type="predicted"/>
<dbReference type="InterPro" id="IPR003593">
    <property type="entry name" value="AAA+_ATPase"/>
</dbReference>
<evidence type="ECO:0000256" key="6">
    <source>
        <dbReference type="ARBA" id="ARBA00022989"/>
    </source>
</evidence>
<dbReference type="PANTHER" id="PTHR48041">
    <property type="entry name" value="ABC TRANSPORTER G FAMILY MEMBER 28"/>
    <property type="match status" value="1"/>
</dbReference>
<dbReference type="CDD" id="cd03213">
    <property type="entry name" value="ABCG_EPDR"/>
    <property type="match status" value="1"/>
</dbReference>
<name>A0AAV2YKK4_9STRA</name>
<evidence type="ECO:0000259" key="10">
    <source>
        <dbReference type="PROSITE" id="PS50893"/>
    </source>
</evidence>
<feature type="transmembrane region" description="Helical" evidence="9">
    <location>
        <begin position="364"/>
        <end position="383"/>
    </location>
</feature>
<dbReference type="EMBL" id="DAKRPA010000334">
    <property type="protein sequence ID" value="DAZ93224.1"/>
    <property type="molecule type" value="Genomic_DNA"/>
</dbReference>
<dbReference type="Pfam" id="PF01061">
    <property type="entry name" value="ABC2_membrane"/>
    <property type="match status" value="1"/>
</dbReference>
<dbReference type="SMART" id="SM00382">
    <property type="entry name" value="AAA"/>
    <property type="match status" value="1"/>
</dbReference>
<evidence type="ECO:0000256" key="9">
    <source>
        <dbReference type="SAM" id="Phobius"/>
    </source>
</evidence>
<comment type="subcellular location">
    <subcellularLocation>
        <location evidence="1">Membrane</location>
        <topology evidence="1">Multi-pass membrane protein</topology>
    </subcellularLocation>
</comment>
<dbReference type="InterPro" id="IPR003439">
    <property type="entry name" value="ABC_transporter-like_ATP-bd"/>
</dbReference>
<dbReference type="InterPro" id="IPR043926">
    <property type="entry name" value="ABCG_dom"/>
</dbReference>
<feature type="transmembrane region" description="Helical" evidence="9">
    <location>
        <begin position="592"/>
        <end position="614"/>
    </location>
</feature>
<reference evidence="11" key="1">
    <citation type="submission" date="2022-11" db="EMBL/GenBank/DDBJ databases">
        <authorList>
            <person name="Morgan W.R."/>
            <person name="Tartar A."/>
        </authorList>
    </citation>
    <scope>NUCLEOTIDE SEQUENCE</scope>
    <source>
        <strain evidence="11">ARSEF 373</strain>
    </source>
</reference>
<gene>
    <name evidence="11" type="ORF">N0F65_005078</name>
</gene>
<protein>
    <recommendedName>
        <fullName evidence="10">ABC transporter domain-containing protein</fullName>
    </recommendedName>
</protein>
<evidence type="ECO:0000256" key="4">
    <source>
        <dbReference type="ARBA" id="ARBA00022741"/>
    </source>
</evidence>
<dbReference type="SUPFAM" id="SSF52540">
    <property type="entry name" value="P-loop containing nucleoside triphosphate hydrolases"/>
    <property type="match status" value="1"/>
</dbReference>
<evidence type="ECO:0000256" key="7">
    <source>
        <dbReference type="ARBA" id="ARBA00023136"/>
    </source>
</evidence>
<dbReference type="PROSITE" id="PS00211">
    <property type="entry name" value="ABC_TRANSPORTER_1"/>
    <property type="match status" value="1"/>
</dbReference>
<feature type="compositionally biased region" description="Basic and acidic residues" evidence="8">
    <location>
        <begin position="312"/>
        <end position="324"/>
    </location>
</feature>
<dbReference type="GO" id="GO:0140359">
    <property type="term" value="F:ABC-type transporter activity"/>
    <property type="evidence" value="ECO:0007669"/>
    <property type="project" value="InterPro"/>
</dbReference>
<organism evidence="11 12">
    <name type="scientific">Lagenidium giganteum</name>
    <dbReference type="NCBI Taxonomy" id="4803"/>
    <lineage>
        <taxon>Eukaryota</taxon>
        <taxon>Sar</taxon>
        <taxon>Stramenopiles</taxon>
        <taxon>Oomycota</taxon>
        <taxon>Peronosporomycetes</taxon>
        <taxon>Pythiales</taxon>
        <taxon>Pythiaceae</taxon>
    </lineage>
</organism>
<accession>A0AAV2YKK4</accession>
<feature type="transmembrane region" description="Helical" evidence="9">
    <location>
        <begin position="478"/>
        <end position="498"/>
    </location>
</feature>
<dbReference type="Gene3D" id="3.40.50.300">
    <property type="entry name" value="P-loop containing nucleotide triphosphate hydrolases"/>
    <property type="match status" value="1"/>
</dbReference>
<feature type="domain" description="ABC transporter" evidence="10">
    <location>
        <begin position="38"/>
        <end position="275"/>
    </location>
</feature>
<evidence type="ECO:0000313" key="12">
    <source>
        <dbReference type="Proteomes" id="UP001146120"/>
    </source>
</evidence>
<feature type="transmembrane region" description="Helical" evidence="9">
    <location>
        <begin position="452"/>
        <end position="472"/>
    </location>
</feature>
<dbReference type="GO" id="GO:0016020">
    <property type="term" value="C:membrane"/>
    <property type="evidence" value="ECO:0007669"/>
    <property type="project" value="UniProtKB-SubCell"/>
</dbReference>
<dbReference type="Pfam" id="PF00005">
    <property type="entry name" value="ABC_tran"/>
    <property type="match status" value="1"/>
</dbReference>
<keyword evidence="2" id="KW-0813">Transport</keyword>
<dbReference type="AlphaFoldDB" id="A0AAV2YKK4"/>
<dbReference type="Proteomes" id="UP001146120">
    <property type="component" value="Unassembled WGS sequence"/>
</dbReference>
<dbReference type="InterPro" id="IPR013525">
    <property type="entry name" value="ABC2_TM"/>
</dbReference>
<dbReference type="GO" id="GO:0005524">
    <property type="term" value="F:ATP binding"/>
    <property type="evidence" value="ECO:0007669"/>
    <property type="project" value="UniProtKB-KW"/>
</dbReference>
<keyword evidence="4" id="KW-0547">Nucleotide-binding</keyword>
<evidence type="ECO:0000256" key="5">
    <source>
        <dbReference type="ARBA" id="ARBA00022840"/>
    </source>
</evidence>
<dbReference type="InterPro" id="IPR017871">
    <property type="entry name" value="ABC_transporter-like_CS"/>
</dbReference>
<evidence type="ECO:0000256" key="8">
    <source>
        <dbReference type="SAM" id="MobiDB-lite"/>
    </source>
</evidence>
<comment type="caution">
    <text evidence="11">The sequence shown here is derived from an EMBL/GenBank/DDBJ whole genome shotgun (WGS) entry which is preliminary data.</text>
</comment>
<evidence type="ECO:0000256" key="1">
    <source>
        <dbReference type="ARBA" id="ARBA00004141"/>
    </source>
</evidence>
<dbReference type="InterPro" id="IPR027417">
    <property type="entry name" value="P-loop_NTPase"/>
</dbReference>
<keyword evidence="7 9" id="KW-0472">Membrane</keyword>
<evidence type="ECO:0000256" key="2">
    <source>
        <dbReference type="ARBA" id="ARBA00022448"/>
    </source>
</evidence>
<keyword evidence="3 9" id="KW-0812">Transmembrane</keyword>
<feature type="transmembrane region" description="Helical" evidence="9">
    <location>
        <begin position="505"/>
        <end position="525"/>
    </location>
</feature>
<dbReference type="GO" id="GO:0016887">
    <property type="term" value="F:ATP hydrolysis activity"/>
    <property type="evidence" value="ECO:0007669"/>
    <property type="project" value="InterPro"/>
</dbReference>
<dbReference type="PANTHER" id="PTHR48041:SF139">
    <property type="entry name" value="PROTEIN SCARLET"/>
    <property type="match status" value="1"/>
</dbReference>